<dbReference type="InterPro" id="IPR043128">
    <property type="entry name" value="Rev_trsase/Diguanyl_cyclase"/>
</dbReference>
<evidence type="ECO:0000313" key="2">
    <source>
        <dbReference type="Proteomes" id="UP000325315"/>
    </source>
</evidence>
<sequence length="102" mass="12056">MRNLSDMFAMLRAHNMKLNPEKCTFEVNPENIQPIAEMPSPQTIKEIQRLTGKVVTLNRFISKMADKCLPFFRALRKTFSWTEECQITFEQLKQYRTSPSHF</sequence>
<gene>
    <name evidence="1" type="ORF">EPI10_000762</name>
</gene>
<keyword evidence="2" id="KW-1185">Reference proteome</keyword>
<reference evidence="2" key="1">
    <citation type="journal article" date="2019" name="Plant Biotechnol. J.">
        <title>Genome sequencing of the Australian wild diploid species Gossypium australe highlights disease resistance and delayed gland morphogenesis.</title>
        <authorList>
            <person name="Cai Y."/>
            <person name="Cai X."/>
            <person name="Wang Q."/>
            <person name="Wang P."/>
            <person name="Zhang Y."/>
            <person name="Cai C."/>
            <person name="Xu Y."/>
            <person name="Wang K."/>
            <person name="Zhou Z."/>
            <person name="Wang C."/>
            <person name="Geng S."/>
            <person name="Li B."/>
            <person name="Dong Q."/>
            <person name="Hou Y."/>
            <person name="Wang H."/>
            <person name="Ai P."/>
            <person name="Liu Z."/>
            <person name="Yi F."/>
            <person name="Sun M."/>
            <person name="An G."/>
            <person name="Cheng J."/>
            <person name="Zhang Y."/>
            <person name="Shi Q."/>
            <person name="Xie Y."/>
            <person name="Shi X."/>
            <person name="Chang Y."/>
            <person name="Huang F."/>
            <person name="Chen Y."/>
            <person name="Hong S."/>
            <person name="Mi L."/>
            <person name="Sun Q."/>
            <person name="Zhang L."/>
            <person name="Zhou B."/>
            <person name="Peng R."/>
            <person name="Zhang X."/>
            <person name="Liu F."/>
        </authorList>
    </citation>
    <scope>NUCLEOTIDE SEQUENCE [LARGE SCALE GENOMIC DNA]</scope>
    <source>
        <strain evidence="2">cv. PA1801</strain>
    </source>
</reference>
<comment type="caution">
    <text evidence="1">The sequence shown here is derived from an EMBL/GenBank/DDBJ whole genome shotgun (WGS) entry which is preliminary data.</text>
</comment>
<dbReference type="OrthoDB" id="1724165at2759"/>
<organism evidence="1 2">
    <name type="scientific">Gossypium australe</name>
    <dbReference type="NCBI Taxonomy" id="47621"/>
    <lineage>
        <taxon>Eukaryota</taxon>
        <taxon>Viridiplantae</taxon>
        <taxon>Streptophyta</taxon>
        <taxon>Embryophyta</taxon>
        <taxon>Tracheophyta</taxon>
        <taxon>Spermatophyta</taxon>
        <taxon>Magnoliopsida</taxon>
        <taxon>eudicotyledons</taxon>
        <taxon>Gunneridae</taxon>
        <taxon>Pentapetalae</taxon>
        <taxon>rosids</taxon>
        <taxon>malvids</taxon>
        <taxon>Malvales</taxon>
        <taxon>Malvaceae</taxon>
        <taxon>Malvoideae</taxon>
        <taxon>Gossypium</taxon>
    </lineage>
</organism>
<dbReference type="EMBL" id="SMMG02000007">
    <property type="protein sequence ID" value="KAA3465612.1"/>
    <property type="molecule type" value="Genomic_DNA"/>
</dbReference>
<accession>A0A5B6V8U7</accession>
<protein>
    <submittedName>
        <fullName evidence="1">Protein NYNRIN-like</fullName>
    </submittedName>
</protein>
<dbReference type="SUPFAM" id="SSF56672">
    <property type="entry name" value="DNA/RNA polymerases"/>
    <property type="match status" value="1"/>
</dbReference>
<dbReference type="Gene3D" id="3.30.70.270">
    <property type="match status" value="1"/>
</dbReference>
<evidence type="ECO:0000313" key="1">
    <source>
        <dbReference type="EMBL" id="KAA3465612.1"/>
    </source>
</evidence>
<proteinExistence type="predicted"/>
<dbReference type="InterPro" id="IPR043502">
    <property type="entry name" value="DNA/RNA_pol_sf"/>
</dbReference>
<dbReference type="Proteomes" id="UP000325315">
    <property type="component" value="Unassembled WGS sequence"/>
</dbReference>
<dbReference type="AlphaFoldDB" id="A0A5B6V8U7"/>
<name>A0A5B6V8U7_9ROSI</name>